<organism evidence="2 3">
    <name type="scientific">Streptomyces iconiensis</name>
    <dbReference type="NCBI Taxonomy" id="1384038"/>
    <lineage>
        <taxon>Bacteria</taxon>
        <taxon>Bacillati</taxon>
        <taxon>Actinomycetota</taxon>
        <taxon>Actinomycetes</taxon>
        <taxon>Kitasatosporales</taxon>
        <taxon>Streptomycetaceae</taxon>
        <taxon>Streptomyces</taxon>
    </lineage>
</organism>
<dbReference type="InterPro" id="IPR017517">
    <property type="entry name" value="Maleyloyr_isom"/>
</dbReference>
<dbReference type="InterPro" id="IPR024344">
    <property type="entry name" value="MDMPI_metal-binding"/>
</dbReference>
<name>A0ABT7A540_9ACTN</name>
<dbReference type="Proteomes" id="UP001214441">
    <property type="component" value="Unassembled WGS sequence"/>
</dbReference>
<evidence type="ECO:0000313" key="2">
    <source>
        <dbReference type="EMBL" id="MDJ1136167.1"/>
    </source>
</evidence>
<gene>
    <name evidence="2" type="ORF">NMN56_030325</name>
</gene>
<feature type="domain" description="Mycothiol-dependent maleylpyruvate isomerase metal-binding" evidence="1">
    <location>
        <begin position="15"/>
        <end position="137"/>
    </location>
</feature>
<dbReference type="NCBIfam" id="TIGR03086">
    <property type="entry name" value="TIGR03086 family metal-binding protein"/>
    <property type="match status" value="1"/>
</dbReference>
<dbReference type="Pfam" id="PF11716">
    <property type="entry name" value="MDMPI_N"/>
    <property type="match status" value="1"/>
</dbReference>
<dbReference type="RefSeq" id="WP_274042983.1">
    <property type="nucleotide sequence ID" value="NZ_JANCPR020000037.1"/>
</dbReference>
<dbReference type="Gene3D" id="1.20.120.450">
    <property type="entry name" value="dinb family like domain"/>
    <property type="match status" value="1"/>
</dbReference>
<evidence type="ECO:0000259" key="1">
    <source>
        <dbReference type="Pfam" id="PF11716"/>
    </source>
</evidence>
<keyword evidence="3" id="KW-1185">Reference proteome</keyword>
<dbReference type="EMBL" id="JANCPR020000037">
    <property type="protein sequence ID" value="MDJ1136167.1"/>
    <property type="molecule type" value="Genomic_DNA"/>
</dbReference>
<protein>
    <submittedName>
        <fullName evidence="2">TIGR03086 family metal-binding protein</fullName>
    </submittedName>
</protein>
<dbReference type="InterPro" id="IPR017520">
    <property type="entry name" value="CHP03086"/>
</dbReference>
<accession>A0ABT7A540</accession>
<evidence type="ECO:0000313" key="3">
    <source>
        <dbReference type="Proteomes" id="UP001214441"/>
    </source>
</evidence>
<dbReference type="InterPro" id="IPR034660">
    <property type="entry name" value="DinB/YfiT-like"/>
</dbReference>
<proteinExistence type="predicted"/>
<dbReference type="NCBIfam" id="TIGR03083">
    <property type="entry name" value="maleylpyruvate isomerase family mycothiol-dependent enzyme"/>
    <property type="match status" value="1"/>
</dbReference>
<dbReference type="SUPFAM" id="SSF109854">
    <property type="entry name" value="DinB/YfiT-like putative metalloenzymes"/>
    <property type="match status" value="1"/>
</dbReference>
<comment type="caution">
    <text evidence="2">The sequence shown here is derived from an EMBL/GenBank/DDBJ whole genome shotgun (WGS) entry which is preliminary data.</text>
</comment>
<sequence>MSEAPVIPDPRPTYERAAEQLLRLVTAVRPEQLDLPTPCTEYDVRALLGHVVAGADRVANVGEGKSPDGPDVPEWTRDLPAGSWPGTYEAARARLLAAWADDAKLDELVTVPWGKMPGRIALAGSVMETAAHTWDLARAIGWSGELDRTVGEFALAAAQQALPAEGREGMPFGEARQAPEGVDTYVRLAAYLGREPEWEGRN</sequence>
<reference evidence="2 3" key="1">
    <citation type="submission" date="2023-05" db="EMBL/GenBank/DDBJ databases">
        <title>Streptantibioticus silvisoli sp. nov., acidotolerant actinomycetes 1 from pine litter.</title>
        <authorList>
            <person name="Swiecimska M."/>
            <person name="Golinska P."/>
            <person name="Sangal V."/>
            <person name="Wachnowicz B."/>
            <person name="Goodfellow M."/>
        </authorList>
    </citation>
    <scope>NUCLEOTIDE SEQUENCE [LARGE SCALE GENOMIC DNA]</scope>
    <source>
        <strain evidence="2 3">DSM 42109</strain>
    </source>
</reference>